<dbReference type="SUPFAM" id="SSF55073">
    <property type="entry name" value="Nucleotide cyclase"/>
    <property type="match status" value="1"/>
</dbReference>
<keyword evidence="4" id="KW-0548">Nucleotidyltransferase</keyword>
<evidence type="ECO:0000256" key="1">
    <source>
        <dbReference type="ARBA" id="ARBA00012528"/>
    </source>
</evidence>
<dbReference type="RefSeq" id="WP_173946610.1">
    <property type="nucleotide sequence ID" value="NZ_CP102846.1"/>
</dbReference>
<keyword evidence="4" id="KW-0808">Transferase</keyword>
<feature type="domain" description="GGDEF" evidence="3">
    <location>
        <begin position="1"/>
        <end position="98"/>
    </location>
</feature>
<dbReference type="EC" id="2.7.7.65" evidence="1"/>
<protein>
    <recommendedName>
        <fullName evidence="1">diguanylate cyclase</fullName>
        <ecNumber evidence="1">2.7.7.65</ecNumber>
    </recommendedName>
</protein>
<evidence type="ECO:0000313" key="4">
    <source>
        <dbReference type="EMBL" id="UVF22411.1"/>
    </source>
</evidence>
<dbReference type="InterPro" id="IPR050469">
    <property type="entry name" value="Diguanylate_Cyclase"/>
</dbReference>
<dbReference type="GO" id="GO:0052621">
    <property type="term" value="F:diguanylate cyclase activity"/>
    <property type="evidence" value="ECO:0007669"/>
    <property type="project" value="UniProtKB-EC"/>
</dbReference>
<dbReference type="Gene3D" id="3.30.70.270">
    <property type="match status" value="1"/>
</dbReference>
<comment type="catalytic activity">
    <reaction evidence="2">
        <text>2 GTP = 3',3'-c-di-GMP + 2 diphosphate</text>
        <dbReference type="Rhea" id="RHEA:24898"/>
        <dbReference type="ChEBI" id="CHEBI:33019"/>
        <dbReference type="ChEBI" id="CHEBI:37565"/>
        <dbReference type="ChEBI" id="CHEBI:58805"/>
        <dbReference type="EC" id="2.7.7.65"/>
    </reaction>
</comment>
<dbReference type="EMBL" id="CP102846">
    <property type="protein sequence ID" value="UVF22411.1"/>
    <property type="molecule type" value="Genomic_DNA"/>
</dbReference>
<dbReference type="Proteomes" id="UP001017257">
    <property type="component" value="Plasmid pR24_1"/>
</dbReference>
<dbReference type="InterPro" id="IPR029787">
    <property type="entry name" value="Nucleotide_cyclase"/>
</dbReference>
<dbReference type="NCBIfam" id="TIGR00254">
    <property type="entry name" value="GGDEF"/>
    <property type="match status" value="1"/>
</dbReference>
<evidence type="ECO:0000313" key="5">
    <source>
        <dbReference type="Proteomes" id="UP001017257"/>
    </source>
</evidence>
<gene>
    <name evidence="4" type="ORF">HPT29_024960</name>
</gene>
<dbReference type="Pfam" id="PF00990">
    <property type="entry name" value="GGDEF"/>
    <property type="match status" value="1"/>
</dbReference>
<proteinExistence type="predicted"/>
<organism evidence="4 5">
    <name type="scientific">Microvirga terrae</name>
    <dbReference type="NCBI Taxonomy" id="2740529"/>
    <lineage>
        <taxon>Bacteria</taxon>
        <taxon>Pseudomonadati</taxon>
        <taxon>Pseudomonadota</taxon>
        <taxon>Alphaproteobacteria</taxon>
        <taxon>Hyphomicrobiales</taxon>
        <taxon>Methylobacteriaceae</taxon>
        <taxon>Microvirga</taxon>
    </lineage>
</organism>
<reference evidence="4" key="1">
    <citation type="submission" date="2022-08" db="EMBL/GenBank/DDBJ databases">
        <title>Microvirga terrae sp. nov., isolated from soil.</title>
        <authorList>
            <person name="Kim K.H."/>
            <person name="Seo Y.L."/>
            <person name="Kim J.M."/>
            <person name="Lee J.K."/>
            <person name="Han D.M."/>
            <person name="Jeon C.O."/>
        </authorList>
    </citation>
    <scope>NUCLEOTIDE SEQUENCE</scope>
    <source>
        <strain evidence="4">R24</strain>
        <plasmid evidence="4">pR24_1</plasmid>
    </source>
</reference>
<dbReference type="InterPro" id="IPR043128">
    <property type="entry name" value="Rev_trsase/Diguanyl_cyclase"/>
</dbReference>
<keyword evidence="5" id="KW-1185">Reference proteome</keyword>
<dbReference type="PANTHER" id="PTHR45138">
    <property type="entry name" value="REGULATORY COMPONENTS OF SENSORY TRANSDUCTION SYSTEM"/>
    <property type="match status" value="1"/>
</dbReference>
<dbReference type="InterPro" id="IPR000160">
    <property type="entry name" value="GGDEF_dom"/>
</dbReference>
<accession>A0ABY5RYS9</accession>
<geneLocation type="plasmid" evidence="4 5">
    <name>pR24_1</name>
</geneLocation>
<dbReference type="PROSITE" id="PS50887">
    <property type="entry name" value="GGDEF"/>
    <property type="match status" value="1"/>
</dbReference>
<evidence type="ECO:0000256" key="2">
    <source>
        <dbReference type="ARBA" id="ARBA00034247"/>
    </source>
</evidence>
<name>A0ABY5RYS9_9HYPH</name>
<sequence>MRHRLGNAGSFGRIGGEEFMLLLPGLDIGEAEELLHRLHADIPLLPRGSGRSSIVYTASAGLTAASASDSAEAIVHRADQALYLAKSAGRDRITTLTRETELAGRIA</sequence>
<evidence type="ECO:0000259" key="3">
    <source>
        <dbReference type="PROSITE" id="PS50887"/>
    </source>
</evidence>
<keyword evidence="4" id="KW-0614">Plasmid</keyword>
<dbReference type="PANTHER" id="PTHR45138:SF9">
    <property type="entry name" value="DIGUANYLATE CYCLASE DGCM-RELATED"/>
    <property type="match status" value="1"/>
</dbReference>